<proteinExistence type="predicted"/>
<accession>F9RZF8</accession>
<sequence length="98" mass="11250">MNKTLPFKMKIIVIFITITAITILTSYFSARHHISNYIYQSDTQNINSQINLVKDKLVEDINNKIILAENLNFGLVAIKSTQEKTGFHNIVKVVRDLE</sequence>
<feature type="non-terminal residue" evidence="2">
    <location>
        <position position="98"/>
    </location>
</feature>
<evidence type="ECO:0000313" key="3">
    <source>
        <dbReference type="Proteomes" id="UP000004605"/>
    </source>
</evidence>
<dbReference type="EMBL" id="AFWF01000058">
    <property type="protein sequence ID" value="EGU45230.1"/>
    <property type="molecule type" value="Genomic_DNA"/>
</dbReference>
<dbReference type="AlphaFoldDB" id="F9RZF8"/>
<gene>
    <name evidence="2" type="ORF">VII00023_22254</name>
</gene>
<evidence type="ECO:0000256" key="1">
    <source>
        <dbReference type="SAM" id="Phobius"/>
    </source>
</evidence>
<reference evidence="2 3" key="1">
    <citation type="journal article" date="2012" name="Int. J. Syst. Evol. Microbiol.">
        <title>Vibrio caribbeanicus sp. nov., isolated from the marine sponge Scleritoderma cyanea.</title>
        <authorList>
            <person name="Hoffmann M."/>
            <person name="Monday S.R."/>
            <person name="Allard M.W."/>
            <person name="Strain E.A."/>
            <person name="Whittaker P."/>
            <person name="Naum M."/>
            <person name="McCarthy P.J."/>
            <person name="Lopez J.V."/>
            <person name="Fischer M."/>
            <person name="Brown E.W."/>
        </authorList>
    </citation>
    <scope>NUCLEOTIDE SEQUENCE [LARGE SCALE GENOMIC DNA]</scope>
    <source>
        <strain evidence="2 3">ATCC 700023</strain>
    </source>
</reference>
<feature type="transmembrane region" description="Helical" evidence="1">
    <location>
        <begin position="12"/>
        <end position="30"/>
    </location>
</feature>
<dbReference type="Proteomes" id="UP000004605">
    <property type="component" value="Unassembled WGS sequence"/>
</dbReference>
<comment type="caution">
    <text evidence="2">The sequence shown here is derived from an EMBL/GenBank/DDBJ whole genome shotgun (WGS) entry which is preliminary data.</text>
</comment>
<keyword evidence="1" id="KW-1133">Transmembrane helix</keyword>
<protein>
    <submittedName>
        <fullName evidence="2">Methyl-accepting chemotaxis protein</fullName>
    </submittedName>
</protein>
<organism evidence="2 3">
    <name type="scientific">Vibrio ichthyoenteri ATCC 700023</name>
    <dbReference type="NCBI Taxonomy" id="870968"/>
    <lineage>
        <taxon>Bacteria</taxon>
        <taxon>Pseudomonadati</taxon>
        <taxon>Pseudomonadota</taxon>
        <taxon>Gammaproteobacteria</taxon>
        <taxon>Vibrionales</taxon>
        <taxon>Vibrionaceae</taxon>
        <taxon>Vibrio</taxon>
    </lineage>
</organism>
<keyword evidence="3" id="KW-1185">Reference proteome</keyword>
<evidence type="ECO:0000313" key="2">
    <source>
        <dbReference type="EMBL" id="EGU45230.1"/>
    </source>
</evidence>
<keyword evidence="1" id="KW-0812">Transmembrane</keyword>
<name>F9RZF8_9VIBR</name>
<keyword evidence="1" id="KW-0472">Membrane</keyword>